<feature type="region of interest" description="Disordered" evidence="7">
    <location>
        <begin position="1"/>
        <end position="139"/>
    </location>
</feature>
<keyword evidence="6" id="KW-0539">Nucleus</keyword>
<evidence type="ECO:0000256" key="3">
    <source>
        <dbReference type="ARBA" id="ARBA00022763"/>
    </source>
</evidence>
<dbReference type="Proteomes" id="UP001217918">
    <property type="component" value="Unassembled WGS sequence"/>
</dbReference>
<organism evidence="8 9">
    <name type="scientific">Phyllachora maydis</name>
    <dbReference type="NCBI Taxonomy" id="1825666"/>
    <lineage>
        <taxon>Eukaryota</taxon>
        <taxon>Fungi</taxon>
        <taxon>Dikarya</taxon>
        <taxon>Ascomycota</taxon>
        <taxon>Pezizomycotina</taxon>
        <taxon>Sordariomycetes</taxon>
        <taxon>Sordariomycetidae</taxon>
        <taxon>Phyllachorales</taxon>
        <taxon>Phyllachoraceae</taxon>
        <taxon>Phyllachora</taxon>
    </lineage>
</organism>
<keyword evidence="5" id="KW-0234">DNA repair</keyword>
<feature type="compositionally biased region" description="Acidic residues" evidence="7">
    <location>
        <begin position="60"/>
        <end position="69"/>
    </location>
</feature>
<evidence type="ECO:0000256" key="7">
    <source>
        <dbReference type="SAM" id="MobiDB-lite"/>
    </source>
</evidence>
<dbReference type="GO" id="GO:0071821">
    <property type="term" value="C:FANCM-MHF complex"/>
    <property type="evidence" value="ECO:0007669"/>
    <property type="project" value="TreeGrafter"/>
</dbReference>
<evidence type="ECO:0000256" key="1">
    <source>
        <dbReference type="ARBA" id="ARBA00004123"/>
    </source>
</evidence>
<dbReference type="AlphaFoldDB" id="A0AAD9I6B0"/>
<dbReference type="PANTHER" id="PTHR28680">
    <property type="entry name" value="CENTROMERE PROTEIN X"/>
    <property type="match status" value="1"/>
</dbReference>
<evidence type="ECO:0000313" key="9">
    <source>
        <dbReference type="Proteomes" id="UP001217918"/>
    </source>
</evidence>
<evidence type="ECO:0000256" key="2">
    <source>
        <dbReference type="ARBA" id="ARBA00009359"/>
    </source>
</evidence>
<dbReference type="GO" id="GO:0003677">
    <property type="term" value="F:DNA binding"/>
    <property type="evidence" value="ECO:0007669"/>
    <property type="project" value="UniProtKB-KW"/>
</dbReference>
<feature type="compositionally biased region" description="Acidic residues" evidence="7">
    <location>
        <begin position="79"/>
        <end position="101"/>
    </location>
</feature>
<feature type="compositionally biased region" description="Basic and acidic residues" evidence="7">
    <location>
        <begin position="110"/>
        <end position="124"/>
    </location>
</feature>
<evidence type="ECO:0008006" key="10">
    <source>
        <dbReference type="Google" id="ProtNLM"/>
    </source>
</evidence>
<accession>A0AAD9I6B0</accession>
<evidence type="ECO:0000256" key="5">
    <source>
        <dbReference type="ARBA" id="ARBA00023204"/>
    </source>
</evidence>
<dbReference type="EMBL" id="JAQQPM010000005">
    <property type="protein sequence ID" value="KAK2071345.1"/>
    <property type="molecule type" value="Genomic_DNA"/>
</dbReference>
<dbReference type="GO" id="GO:0000712">
    <property type="term" value="P:resolution of meiotic recombination intermediates"/>
    <property type="evidence" value="ECO:0007669"/>
    <property type="project" value="TreeGrafter"/>
</dbReference>
<reference evidence="8" key="1">
    <citation type="journal article" date="2023" name="Mol. Plant Microbe Interact.">
        <title>Elucidating the Obligate Nature and Biological Capacity of an Invasive Fungal Corn Pathogen.</title>
        <authorList>
            <person name="MacCready J.S."/>
            <person name="Roggenkamp E.M."/>
            <person name="Gdanetz K."/>
            <person name="Chilvers M.I."/>
        </authorList>
    </citation>
    <scope>NUCLEOTIDE SEQUENCE</scope>
    <source>
        <strain evidence="8">PM02</strain>
    </source>
</reference>
<sequence length="218" mass="23810">MPPKPVAGSRPRGRPSGSKNSAGPREGRVQKTKKVRAGARVAKSRVSRGMARRRAGDGMDSVDDGEEGEGSGRDGHESEEGEEGGEEVVEEEEDGDDDEVVELTASTGRGGEERQRRPTDHQEEKGEEQEEEGGEEGEKAQIPALLLTRLLHEFFQRGQEEGRGRSTTRITRDANAAVARYMDVFVREAIARAAAVRDGGFLEVEDLEKIAPQLLFDL</sequence>
<dbReference type="PANTHER" id="PTHR28680:SF1">
    <property type="entry name" value="CENTROMERE PROTEIN X"/>
    <property type="match status" value="1"/>
</dbReference>
<dbReference type="InterPro" id="IPR018552">
    <property type="entry name" value="CENP-X"/>
</dbReference>
<evidence type="ECO:0000256" key="6">
    <source>
        <dbReference type="ARBA" id="ARBA00023242"/>
    </source>
</evidence>
<dbReference type="GO" id="GO:0006281">
    <property type="term" value="P:DNA repair"/>
    <property type="evidence" value="ECO:0007669"/>
    <property type="project" value="UniProtKB-KW"/>
</dbReference>
<keyword evidence="3" id="KW-0227">DNA damage</keyword>
<keyword evidence="4" id="KW-0238">DNA-binding</keyword>
<dbReference type="CDD" id="cd22921">
    <property type="entry name" value="HFD_CENP-X"/>
    <property type="match status" value="1"/>
</dbReference>
<name>A0AAD9I6B0_9PEZI</name>
<comment type="caution">
    <text evidence="8">The sequence shown here is derived from an EMBL/GenBank/DDBJ whole genome shotgun (WGS) entry which is preliminary data.</text>
</comment>
<evidence type="ECO:0000256" key="4">
    <source>
        <dbReference type="ARBA" id="ARBA00023125"/>
    </source>
</evidence>
<feature type="compositionally biased region" description="Acidic residues" evidence="7">
    <location>
        <begin position="125"/>
        <end position="135"/>
    </location>
</feature>
<dbReference type="GO" id="GO:0031297">
    <property type="term" value="P:replication fork processing"/>
    <property type="evidence" value="ECO:0007669"/>
    <property type="project" value="TreeGrafter"/>
</dbReference>
<evidence type="ECO:0000313" key="8">
    <source>
        <dbReference type="EMBL" id="KAK2071345.1"/>
    </source>
</evidence>
<gene>
    <name evidence="8" type="ORF">P8C59_005774</name>
</gene>
<dbReference type="Gene3D" id="6.10.130.30">
    <property type="match status" value="1"/>
</dbReference>
<protein>
    <recommendedName>
        <fullName evidence="10">Centromere protein X</fullName>
    </recommendedName>
</protein>
<proteinExistence type="inferred from homology"/>
<feature type="compositionally biased region" description="Basic residues" evidence="7">
    <location>
        <begin position="30"/>
        <end position="53"/>
    </location>
</feature>
<comment type="subcellular location">
    <subcellularLocation>
        <location evidence="1">Nucleus</location>
    </subcellularLocation>
</comment>
<keyword evidence="9" id="KW-1185">Reference proteome</keyword>
<dbReference type="Pfam" id="PF09415">
    <property type="entry name" value="CENP-X"/>
    <property type="match status" value="1"/>
</dbReference>
<comment type="similarity">
    <text evidence="2">Belongs to the CENP-X/MHF2 family.</text>
</comment>
<dbReference type="GO" id="GO:0051382">
    <property type="term" value="P:kinetochore assembly"/>
    <property type="evidence" value="ECO:0007669"/>
    <property type="project" value="InterPro"/>
</dbReference>